<dbReference type="RefSeq" id="WP_184174287.1">
    <property type="nucleotide sequence ID" value="NZ_JACHGF010000003.1"/>
</dbReference>
<dbReference type="GO" id="GO:0008168">
    <property type="term" value="F:methyltransferase activity"/>
    <property type="evidence" value="ECO:0007669"/>
    <property type="project" value="UniProtKB-KW"/>
</dbReference>
<gene>
    <name evidence="1" type="ORF">HNQ92_002482</name>
</gene>
<keyword evidence="2" id="KW-1185">Reference proteome</keyword>
<protein>
    <submittedName>
        <fullName evidence="1">Folate-dependent tRNA-U54 methylase TrmFO/GidA</fullName>
    </submittedName>
</protein>
<reference evidence="1 2" key="1">
    <citation type="submission" date="2020-08" db="EMBL/GenBank/DDBJ databases">
        <title>Genomic Encyclopedia of Type Strains, Phase IV (KMG-IV): sequencing the most valuable type-strain genomes for metagenomic binning, comparative biology and taxonomic classification.</title>
        <authorList>
            <person name="Goeker M."/>
        </authorList>
    </citation>
    <scope>NUCLEOTIDE SEQUENCE [LARGE SCALE GENOMIC DNA]</scope>
    <source>
        <strain evidence="1 2">DSM 105074</strain>
    </source>
</reference>
<evidence type="ECO:0000313" key="1">
    <source>
        <dbReference type="EMBL" id="MBB5284339.1"/>
    </source>
</evidence>
<keyword evidence="1" id="KW-0489">Methyltransferase</keyword>
<proteinExistence type="predicted"/>
<name>A0A840TXG5_9BACT</name>
<dbReference type="AlphaFoldDB" id="A0A840TXG5"/>
<accession>A0A840TXG5</accession>
<sequence length="61" mass="6752">MKTFDIKAKGSLTNYIQNNKIKAKGETILLAASKGKDDFNPMNSCYGIQIELPFSKKLTIA</sequence>
<dbReference type="Proteomes" id="UP000557307">
    <property type="component" value="Unassembled WGS sequence"/>
</dbReference>
<evidence type="ECO:0000313" key="2">
    <source>
        <dbReference type="Proteomes" id="UP000557307"/>
    </source>
</evidence>
<organism evidence="1 2">
    <name type="scientific">Rhabdobacter roseus</name>
    <dbReference type="NCBI Taxonomy" id="1655419"/>
    <lineage>
        <taxon>Bacteria</taxon>
        <taxon>Pseudomonadati</taxon>
        <taxon>Bacteroidota</taxon>
        <taxon>Cytophagia</taxon>
        <taxon>Cytophagales</taxon>
        <taxon>Cytophagaceae</taxon>
        <taxon>Rhabdobacter</taxon>
    </lineage>
</organism>
<dbReference type="EMBL" id="JACHGF010000003">
    <property type="protein sequence ID" value="MBB5284339.1"/>
    <property type="molecule type" value="Genomic_DNA"/>
</dbReference>
<comment type="caution">
    <text evidence="1">The sequence shown here is derived from an EMBL/GenBank/DDBJ whole genome shotgun (WGS) entry which is preliminary data.</text>
</comment>
<dbReference type="GO" id="GO:0032259">
    <property type="term" value="P:methylation"/>
    <property type="evidence" value="ECO:0007669"/>
    <property type="project" value="UniProtKB-KW"/>
</dbReference>
<keyword evidence="1" id="KW-0808">Transferase</keyword>